<dbReference type="EMBL" id="KP795492">
    <property type="protein sequence ID" value="AKN36477.1"/>
    <property type="molecule type" value="Genomic_DNA"/>
</dbReference>
<accession>A0A0H3ZPV7</accession>
<dbReference type="AlphaFoldDB" id="A0A0H3ZPV7"/>
<name>A0A0H3ZPV7_9VIBR</name>
<proteinExistence type="predicted"/>
<organism evidence="1">
    <name type="scientific">Vibrio tasmaniensis</name>
    <dbReference type="NCBI Taxonomy" id="212663"/>
    <lineage>
        <taxon>Bacteria</taxon>
        <taxon>Pseudomonadati</taxon>
        <taxon>Pseudomonadota</taxon>
        <taxon>Gammaproteobacteria</taxon>
        <taxon>Vibrionales</taxon>
        <taxon>Vibrionaceae</taxon>
        <taxon>Vibrio</taxon>
    </lineage>
</organism>
<evidence type="ECO:0000313" key="1">
    <source>
        <dbReference type="EMBL" id="AKN36477.1"/>
    </source>
</evidence>
<reference evidence="1" key="1">
    <citation type="journal article" date="2015" name="MBio">
        <title>Eco-Evolutionary Dynamics of Episomes among Ecologically Cohesive Bacterial Populations.</title>
        <authorList>
            <person name="Xue H."/>
            <person name="Cordero O.X."/>
            <person name="Camas F.M."/>
            <person name="Trimble W."/>
            <person name="Meyer F."/>
            <person name="Guglielmini J."/>
            <person name="Rocha E.P."/>
            <person name="Polz M.F."/>
        </authorList>
    </citation>
    <scope>NUCLEOTIDE SEQUENCE</scope>
    <source>
        <strain evidence="1">FF_112</strain>
    </source>
</reference>
<sequence length="139" mass="15367">MNLFDKVSEMEVVKATSVARTRQTAMVTVTVNKTRITNSFSPNAIEKAGLTYEDNVDVAYSKDGKYLILEKMDGGLKLSHQGSEGKKSNASVRLTNKEGAYPDFMSIHGGGKDGKTILINGEIQFDKENKKMVCELKER</sequence>
<protein>
    <submittedName>
        <fullName evidence="1">Uncharacterized protein</fullName>
    </submittedName>
</protein>